<dbReference type="SUPFAM" id="SSF56047">
    <property type="entry name" value="Ribosomal protein S8"/>
    <property type="match status" value="1"/>
</dbReference>
<dbReference type="PANTHER" id="PTHR47926">
    <property type="entry name" value="PENTATRICOPEPTIDE REPEAT-CONTAINING PROTEIN"/>
    <property type="match status" value="1"/>
</dbReference>
<dbReference type="FunFam" id="1.25.40.10:FF:000344">
    <property type="entry name" value="Pentatricopeptide repeat-containing protein"/>
    <property type="match status" value="1"/>
</dbReference>
<feature type="repeat" description="PPR" evidence="10">
    <location>
        <begin position="704"/>
        <end position="734"/>
    </location>
</feature>
<proteinExistence type="inferred from homology"/>
<dbReference type="Gene3D" id="3.30.1490.10">
    <property type="match status" value="1"/>
</dbReference>
<feature type="repeat" description="PPR" evidence="10">
    <location>
        <begin position="568"/>
        <end position="602"/>
    </location>
</feature>
<keyword evidence="9 11" id="KW-0687">Ribonucleoprotein</keyword>
<dbReference type="InterPro" id="IPR002885">
    <property type="entry name" value="PPR_rpt"/>
</dbReference>
<feature type="repeat" description="PPR" evidence="10">
    <location>
        <begin position="264"/>
        <end position="298"/>
    </location>
</feature>
<dbReference type="FunFam" id="1.25.40.10:FF:000073">
    <property type="entry name" value="Pentatricopeptide repeat-containing protein chloroplastic"/>
    <property type="match status" value="1"/>
</dbReference>
<dbReference type="InterPro" id="IPR011990">
    <property type="entry name" value="TPR-like_helical_dom_sf"/>
</dbReference>
<dbReference type="FunFam" id="1.25.40.10:FF:000395">
    <property type="entry name" value="Pentatricopeptide repeat-containing protein chloroplastic"/>
    <property type="match status" value="1"/>
</dbReference>
<reference evidence="12" key="1">
    <citation type="submission" date="2021-01" db="EMBL/GenBank/DDBJ databases">
        <authorList>
            <person name="Bezrukov I."/>
        </authorList>
    </citation>
    <scope>NUCLEOTIDE SEQUENCE</scope>
</reference>
<dbReference type="InterPro" id="IPR047863">
    <property type="entry name" value="Ribosomal_uS8_CS"/>
</dbReference>
<dbReference type="Pfam" id="PF13041">
    <property type="entry name" value="PPR_2"/>
    <property type="match status" value="4"/>
</dbReference>
<dbReference type="PANTHER" id="PTHR47926:SF347">
    <property type="entry name" value="PENTATRICOPEPTIDE REPEAT-CONTAINING PROTEIN"/>
    <property type="match status" value="1"/>
</dbReference>
<dbReference type="EMBL" id="LR999454">
    <property type="protein sequence ID" value="CAE6039285.1"/>
    <property type="molecule type" value="Genomic_DNA"/>
</dbReference>
<dbReference type="FunFam" id="1.25.40.10:FF:000090">
    <property type="entry name" value="Pentatricopeptide repeat-containing protein, chloroplastic"/>
    <property type="match status" value="1"/>
</dbReference>
<dbReference type="Proteomes" id="UP000682877">
    <property type="component" value="Chromosome 4"/>
</dbReference>
<dbReference type="GO" id="GO:0006412">
    <property type="term" value="P:translation"/>
    <property type="evidence" value="ECO:0007669"/>
    <property type="project" value="InterPro"/>
</dbReference>
<keyword evidence="5" id="KW-0934">Plastid</keyword>
<dbReference type="Gene3D" id="3.30.1370.30">
    <property type="match status" value="1"/>
</dbReference>
<evidence type="ECO:0000256" key="11">
    <source>
        <dbReference type="RuleBase" id="RU003660"/>
    </source>
</evidence>
<dbReference type="FunFam" id="3.30.1490.10:FF:000002">
    <property type="entry name" value="40S ribosomal protein S15a"/>
    <property type="match status" value="1"/>
</dbReference>
<comment type="similarity">
    <text evidence="2 11">Belongs to the universal ribosomal protein uS8 family.</text>
</comment>
<evidence type="ECO:0000256" key="10">
    <source>
        <dbReference type="PROSITE-ProRule" id="PRU00708"/>
    </source>
</evidence>
<dbReference type="GO" id="GO:1990904">
    <property type="term" value="C:ribonucleoprotein complex"/>
    <property type="evidence" value="ECO:0007669"/>
    <property type="project" value="UniProtKB-KW"/>
</dbReference>
<dbReference type="AlphaFoldDB" id="A0A8S2A7G8"/>
<sequence>MPNTCTSLLHMLRECKNFRLLLQIHGSLIVSGRKPHNQLINAYSLFQRPDLSRTIFNSVRDPGVVLWNSMIRGYTRAGLHKEALEFFGYMSEEKGIDPDKYTFTFALKACAGSMDFEEGLRIHDLISEMGFESDIYIGTALVEMYCKAGDLVSARQVFDKMPVKDIVTWNTMVSGLAQNGCSSEALRLFRDMHSSFVDIDHVSLYNMIPAVSKLEKNDVCRCLHGLVIKKGFKSAFSSGLIDMYCKCADLYAAECVFEEVWSKDESSWGTMMAAYAHNWFFEEVLELFDLMRNYDVRMNKVAAASALQAAAYVGDLVKGIAIHEYAVQQRVMSDISVATSLMNMYSKCGELEIAEQLFKNIRDRDVVSWSAMIASFEQAGQHDEALSLFRDMMRTHVKPNAVTLTSVLQGCAGVAASRLGKSIHCYAIKADIESELETATAVISMYAKCGLFSPALKAFERLPIKDAVAFNALAQGYTQIGDASKTFDVYKNMKLHGVCPDSGTMVGMLQTCALCSDYARGSCVYGQIIKNGFDSECHVTHALIDMFTKCDSLAAAKSLFDKCGFEKSTISWNIMMNGYLLHGQAEETIATFRQMKVEKFQPNAVTFVNIVRAAAELAVLRVGMSVHSSLIRFGFCSHTPAGNSLVDMYAKCGMIESSERCFIEISNKDMISWNTMLSAYAAHGLASCAVSLFLSMQENELKPDSVSFLSILSACRHVGLVEEGKQMFKEMEETHKIDAEVEHYACMVDLLGKAGLFDEAVEMVRRMRVKASVGVWGALLNSSRMHSNLWLSNAALCQLVKLEPLNPSHYGQDQRLGEANNLSRIKKVPACKAIMVRASVLNDCLKSMSNAEKRGKRQVMIKPSSKVIIKFLTVMQKHGYIAEFEYVDDHRSGKIVVELNGRLNNCGVISPRYDVGVKEIEGWTAKLLPSRQFGYIVLTTSAGIMDHEEARKKNVGEPCYSFAYYYSFGVMAGPKWYH</sequence>
<dbReference type="Pfam" id="PF00410">
    <property type="entry name" value="Ribosomal_S8"/>
    <property type="match status" value="1"/>
</dbReference>
<dbReference type="PROSITE" id="PS51375">
    <property type="entry name" value="PPR"/>
    <property type="match status" value="8"/>
</dbReference>
<dbReference type="FunFam" id="1.25.40.10:FF:003634">
    <property type="entry name" value="Pentatricopeptide repeat-containing protein At2g39620"/>
    <property type="match status" value="1"/>
</dbReference>
<dbReference type="GO" id="GO:0003735">
    <property type="term" value="F:structural constituent of ribosome"/>
    <property type="evidence" value="ECO:0007669"/>
    <property type="project" value="InterPro"/>
</dbReference>
<dbReference type="Pfam" id="PF01535">
    <property type="entry name" value="PPR"/>
    <property type="match status" value="7"/>
</dbReference>
<evidence type="ECO:0000256" key="5">
    <source>
        <dbReference type="ARBA" id="ARBA00022640"/>
    </source>
</evidence>
<protein>
    <recommendedName>
        <fullName evidence="14">40S ribosomal protein S15a</fullName>
    </recommendedName>
</protein>
<evidence type="ECO:0000256" key="8">
    <source>
        <dbReference type="ARBA" id="ARBA00022980"/>
    </source>
</evidence>
<evidence type="ECO:0000256" key="3">
    <source>
        <dbReference type="ARBA" id="ARBA00006643"/>
    </source>
</evidence>
<comment type="similarity">
    <text evidence="3">Belongs to the PPR family. PCMP-H subfamily.</text>
</comment>
<evidence type="ECO:0000313" key="13">
    <source>
        <dbReference type="Proteomes" id="UP000682877"/>
    </source>
</evidence>
<dbReference type="GO" id="GO:0005840">
    <property type="term" value="C:ribosome"/>
    <property type="evidence" value="ECO:0007669"/>
    <property type="project" value="UniProtKB-KW"/>
</dbReference>
<dbReference type="PROSITE" id="PS00053">
    <property type="entry name" value="RIBOSOMAL_S8"/>
    <property type="match status" value="1"/>
</dbReference>
<dbReference type="InterPro" id="IPR000630">
    <property type="entry name" value="Ribosomal_uS8"/>
</dbReference>
<evidence type="ECO:0008006" key="14">
    <source>
        <dbReference type="Google" id="ProtNLM"/>
    </source>
</evidence>
<dbReference type="GO" id="GO:0003729">
    <property type="term" value="F:mRNA binding"/>
    <property type="evidence" value="ECO:0007669"/>
    <property type="project" value="UniProtKB-ARBA"/>
</dbReference>
<dbReference type="InterPro" id="IPR035987">
    <property type="entry name" value="Ribosomal_uS8_sf"/>
</dbReference>
<evidence type="ECO:0000256" key="2">
    <source>
        <dbReference type="ARBA" id="ARBA00006471"/>
    </source>
</evidence>
<keyword evidence="7" id="KW-0809">Transit peptide</keyword>
<organism evidence="12 13">
    <name type="scientific">Arabidopsis arenosa</name>
    <name type="common">Sand rock-cress</name>
    <name type="synonym">Cardaminopsis arenosa</name>
    <dbReference type="NCBI Taxonomy" id="38785"/>
    <lineage>
        <taxon>Eukaryota</taxon>
        <taxon>Viridiplantae</taxon>
        <taxon>Streptophyta</taxon>
        <taxon>Embryophyta</taxon>
        <taxon>Tracheophyta</taxon>
        <taxon>Spermatophyta</taxon>
        <taxon>Magnoliopsida</taxon>
        <taxon>eudicotyledons</taxon>
        <taxon>Gunneridae</taxon>
        <taxon>Pentapetalae</taxon>
        <taxon>rosids</taxon>
        <taxon>malvids</taxon>
        <taxon>Brassicales</taxon>
        <taxon>Brassicaceae</taxon>
        <taxon>Camelineae</taxon>
        <taxon>Arabidopsis</taxon>
    </lineage>
</organism>
<feature type="repeat" description="PPR" evidence="10">
    <location>
        <begin position="365"/>
        <end position="399"/>
    </location>
</feature>
<evidence type="ECO:0000313" key="12">
    <source>
        <dbReference type="EMBL" id="CAE6039285.1"/>
    </source>
</evidence>
<evidence type="ECO:0000256" key="1">
    <source>
        <dbReference type="ARBA" id="ARBA00004229"/>
    </source>
</evidence>
<dbReference type="NCBIfam" id="NF003115">
    <property type="entry name" value="PRK04034.1"/>
    <property type="match status" value="1"/>
</dbReference>
<feature type="repeat" description="PPR" evidence="10">
    <location>
        <begin position="165"/>
        <end position="199"/>
    </location>
</feature>
<accession>A0A8S2A7G8</accession>
<feature type="repeat" description="PPR" evidence="10">
    <location>
        <begin position="669"/>
        <end position="703"/>
    </location>
</feature>
<keyword evidence="4" id="KW-0150">Chloroplast</keyword>
<feature type="repeat" description="PPR" evidence="10">
    <location>
        <begin position="63"/>
        <end position="98"/>
    </location>
</feature>
<feature type="repeat" description="PPR" evidence="10">
    <location>
        <begin position="466"/>
        <end position="500"/>
    </location>
</feature>
<keyword evidence="8 11" id="KW-0689">Ribosomal protein</keyword>
<dbReference type="GO" id="GO:0009507">
    <property type="term" value="C:chloroplast"/>
    <property type="evidence" value="ECO:0007669"/>
    <property type="project" value="UniProtKB-SubCell"/>
</dbReference>
<gene>
    <name evidence="12" type="ORF">AARE701A_LOCUS10948</name>
</gene>
<keyword evidence="6" id="KW-0677">Repeat</keyword>
<dbReference type="NCBIfam" id="TIGR00756">
    <property type="entry name" value="PPR"/>
    <property type="match status" value="9"/>
</dbReference>
<evidence type="ECO:0000256" key="7">
    <source>
        <dbReference type="ARBA" id="ARBA00022946"/>
    </source>
</evidence>
<dbReference type="GO" id="GO:0009451">
    <property type="term" value="P:RNA modification"/>
    <property type="evidence" value="ECO:0007669"/>
    <property type="project" value="InterPro"/>
</dbReference>
<evidence type="ECO:0000256" key="9">
    <source>
        <dbReference type="ARBA" id="ARBA00023274"/>
    </source>
</evidence>
<name>A0A8S2A7G8_ARAAE</name>
<evidence type="ECO:0000256" key="4">
    <source>
        <dbReference type="ARBA" id="ARBA00022528"/>
    </source>
</evidence>
<dbReference type="InterPro" id="IPR046960">
    <property type="entry name" value="PPR_At4g14850-like_plant"/>
</dbReference>
<dbReference type="Gene3D" id="1.25.40.10">
    <property type="entry name" value="Tetratricopeptide repeat domain"/>
    <property type="match status" value="6"/>
</dbReference>
<evidence type="ECO:0000256" key="6">
    <source>
        <dbReference type="ARBA" id="ARBA00022737"/>
    </source>
</evidence>
<keyword evidence="13" id="KW-1185">Reference proteome</keyword>
<dbReference type="FunFam" id="3.30.1370.30:FF:000001">
    <property type="entry name" value="40S ribosomal protein S15a"/>
    <property type="match status" value="1"/>
</dbReference>
<comment type="subcellular location">
    <subcellularLocation>
        <location evidence="1">Plastid</location>
        <location evidence="1">Chloroplast</location>
    </subcellularLocation>
</comment>